<comment type="caution">
    <text evidence="1">The sequence shown here is derived from an EMBL/GenBank/DDBJ whole genome shotgun (WGS) entry which is preliminary data.</text>
</comment>
<proteinExistence type="predicted"/>
<sequence>MSKYTVELSPKAYTRRLVIQKKKFLQAVTAAMEQHEESKRERLQLVVVSLTEALTFIKQSYKHEVVCR</sequence>
<keyword evidence="2" id="KW-1185">Reference proteome</keyword>
<accession>A0A444JD56</accession>
<dbReference type="Proteomes" id="UP000288892">
    <property type="component" value="Unassembled WGS sequence"/>
</dbReference>
<evidence type="ECO:0000313" key="2">
    <source>
        <dbReference type="Proteomes" id="UP000288892"/>
    </source>
</evidence>
<gene>
    <name evidence="1" type="ORF">VU01_12291</name>
</gene>
<dbReference type="AlphaFoldDB" id="A0A444JD56"/>
<dbReference type="EMBL" id="MTKS01000229">
    <property type="protein sequence ID" value="RWX51012.1"/>
    <property type="molecule type" value="Genomic_DNA"/>
</dbReference>
<feature type="non-terminal residue" evidence="1">
    <location>
        <position position="68"/>
    </location>
</feature>
<name>A0A444JD56_9BACT</name>
<evidence type="ECO:0000313" key="1">
    <source>
        <dbReference type="EMBL" id="RWX51012.1"/>
    </source>
</evidence>
<protein>
    <submittedName>
        <fullName evidence="1">Uncharacterized protein</fullName>
    </submittedName>
</protein>
<reference evidence="1 2" key="1">
    <citation type="submission" date="2017-01" db="EMBL/GenBank/DDBJ databases">
        <title>The cable genome- insights into the physiology and evolution of filamentous bacteria capable of sulfide oxidation via long distance electron transfer.</title>
        <authorList>
            <person name="Schreiber L."/>
            <person name="Bjerg J.T."/>
            <person name="Boggild A."/>
            <person name="Van De Vossenberg J."/>
            <person name="Meysman F."/>
            <person name="Nielsen L.P."/>
            <person name="Schramm A."/>
            <person name="Kjeldsen K.U."/>
        </authorList>
    </citation>
    <scope>NUCLEOTIDE SEQUENCE [LARGE SCALE GENOMIC DNA]</scope>
    <source>
        <strain evidence="1">A5</strain>
    </source>
</reference>
<organism evidence="1 2">
    <name type="scientific">Candidatus Electrothrix marina</name>
    <dbReference type="NCBI Taxonomy" id="1859130"/>
    <lineage>
        <taxon>Bacteria</taxon>
        <taxon>Pseudomonadati</taxon>
        <taxon>Thermodesulfobacteriota</taxon>
        <taxon>Desulfobulbia</taxon>
        <taxon>Desulfobulbales</taxon>
        <taxon>Desulfobulbaceae</taxon>
        <taxon>Candidatus Electrothrix</taxon>
    </lineage>
</organism>